<keyword evidence="8" id="KW-0807">Transducer</keyword>
<comment type="subcellular location">
    <subcellularLocation>
        <location evidence="1">Membrane</location>
        <topology evidence="1">Multi-pass membrane protein</topology>
    </subcellularLocation>
</comment>
<keyword evidence="3 9" id="KW-0812">Transmembrane</keyword>
<feature type="transmembrane region" description="Helical" evidence="9">
    <location>
        <begin position="7"/>
        <end position="25"/>
    </location>
</feature>
<evidence type="ECO:0000256" key="6">
    <source>
        <dbReference type="ARBA" id="ARBA00023136"/>
    </source>
</evidence>
<dbReference type="Pfam" id="PF02949">
    <property type="entry name" value="7tm_6"/>
    <property type="match status" value="1"/>
</dbReference>
<dbReference type="AlphaFoldDB" id="A0A8D8LDC8"/>
<accession>A0A8D8LDC8</accession>
<keyword evidence="5 9" id="KW-1133">Transmembrane helix</keyword>
<dbReference type="GO" id="GO:0007165">
    <property type="term" value="P:signal transduction"/>
    <property type="evidence" value="ECO:0007669"/>
    <property type="project" value="UniProtKB-KW"/>
</dbReference>
<sequence>MKLIIKFMQPSFVPFLAVLCLSFYQMAYMKYLPWASCLKIVVEFLFITLGLRRMVAQSENFNHCNEIIRRAVYHSQWYRCNPKVKQYVCLILRDTQQPNYLRFLHGFFTLTNNFMMKVFRSALNFINCLKVSGRL</sequence>
<dbReference type="GO" id="GO:0016020">
    <property type="term" value="C:membrane"/>
    <property type="evidence" value="ECO:0007669"/>
    <property type="project" value="UniProtKB-SubCell"/>
</dbReference>
<proteinExistence type="predicted"/>
<evidence type="ECO:0000256" key="1">
    <source>
        <dbReference type="ARBA" id="ARBA00004141"/>
    </source>
</evidence>
<dbReference type="GO" id="GO:0005549">
    <property type="term" value="F:odorant binding"/>
    <property type="evidence" value="ECO:0007669"/>
    <property type="project" value="InterPro"/>
</dbReference>
<evidence type="ECO:0000256" key="8">
    <source>
        <dbReference type="ARBA" id="ARBA00023224"/>
    </source>
</evidence>
<keyword evidence="6 9" id="KW-0472">Membrane</keyword>
<keyword evidence="2" id="KW-0716">Sensory transduction</keyword>
<evidence type="ECO:0000256" key="2">
    <source>
        <dbReference type="ARBA" id="ARBA00022606"/>
    </source>
</evidence>
<dbReference type="EMBL" id="HBUF01012405">
    <property type="protein sequence ID" value="CAG6608624.1"/>
    <property type="molecule type" value="Transcribed_RNA"/>
</dbReference>
<dbReference type="InterPro" id="IPR004117">
    <property type="entry name" value="7tm6_olfct_rcpt"/>
</dbReference>
<reference evidence="10" key="1">
    <citation type="submission" date="2021-05" db="EMBL/GenBank/DDBJ databases">
        <authorList>
            <person name="Alioto T."/>
            <person name="Alioto T."/>
            <person name="Gomez Garrido J."/>
        </authorList>
    </citation>
    <scope>NUCLEOTIDE SEQUENCE</scope>
</reference>
<dbReference type="GO" id="GO:0004984">
    <property type="term" value="F:olfactory receptor activity"/>
    <property type="evidence" value="ECO:0007669"/>
    <property type="project" value="InterPro"/>
</dbReference>
<name>A0A8D8LDC8_9HEMI</name>
<keyword evidence="7" id="KW-0675">Receptor</keyword>
<evidence type="ECO:0000313" key="10">
    <source>
        <dbReference type="EMBL" id="CAG6608624.1"/>
    </source>
</evidence>
<protein>
    <submittedName>
        <fullName evidence="10">Uncharacterized protein</fullName>
    </submittedName>
</protein>
<evidence type="ECO:0000256" key="5">
    <source>
        <dbReference type="ARBA" id="ARBA00022989"/>
    </source>
</evidence>
<evidence type="ECO:0000256" key="7">
    <source>
        <dbReference type="ARBA" id="ARBA00023170"/>
    </source>
</evidence>
<evidence type="ECO:0000256" key="4">
    <source>
        <dbReference type="ARBA" id="ARBA00022725"/>
    </source>
</evidence>
<evidence type="ECO:0000256" key="9">
    <source>
        <dbReference type="SAM" id="Phobius"/>
    </source>
</evidence>
<organism evidence="10">
    <name type="scientific">Cacopsylla melanoneura</name>
    <dbReference type="NCBI Taxonomy" id="428564"/>
    <lineage>
        <taxon>Eukaryota</taxon>
        <taxon>Metazoa</taxon>
        <taxon>Ecdysozoa</taxon>
        <taxon>Arthropoda</taxon>
        <taxon>Hexapoda</taxon>
        <taxon>Insecta</taxon>
        <taxon>Pterygota</taxon>
        <taxon>Neoptera</taxon>
        <taxon>Paraneoptera</taxon>
        <taxon>Hemiptera</taxon>
        <taxon>Sternorrhyncha</taxon>
        <taxon>Psylloidea</taxon>
        <taxon>Psyllidae</taxon>
        <taxon>Psyllinae</taxon>
        <taxon>Cacopsylla</taxon>
    </lineage>
</organism>
<evidence type="ECO:0000256" key="3">
    <source>
        <dbReference type="ARBA" id="ARBA00022692"/>
    </source>
</evidence>
<keyword evidence="4" id="KW-0552">Olfaction</keyword>